<keyword evidence="3" id="KW-1185">Reference proteome</keyword>
<evidence type="ECO:0000313" key="2">
    <source>
        <dbReference type="EMBL" id="TDE09906.1"/>
    </source>
</evidence>
<dbReference type="Proteomes" id="UP000294739">
    <property type="component" value="Unassembled WGS sequence"/>
</dbReference>
<reference evidence="2 3" key="1">
    <citation type="submission" date="2019-03" db="EMBL/GenBank/DDBJ databases">
        <title>Draft genome sequences of novel Actinobacteria.</title>
        <authorList>
            <person name="Sahin N."/>
            <person name="Ay H."/>
            <person name="Saygin H."/>
        </authorList>
    </citation>
    <scope>NUCLEOTIDE SEQUENCE [LARGE SCALE GENOMIC DNA]</scope>
    <source>
        <strain evidence="2 3">5K138</strain>
    </source>
</reference>
<dbReference type="Pfam" id="PF00248">
    <property type="entry name" value="Aldo_ket_red"/>
    <property type="match status" value="1"/>
</dbReference>
<feature type="domain" description="NADP-dependent oxidoreductase" evidence="1">
    <location>
        <begin position="20"/>
        <end position="311"/>
    </location>
</feature>
<gene>
    <name evidence="2" type="ORF">E1269_13095</name>
</gene>
<dbReference type="GO" id="GO:0005829">
    <property type="term" value="C:cytosol"/>
    <property type="evidence" value="ECO:0007669"/>
    <property type="project" value="TreeGrafter"/>
</dbReference>
<dbReference type="InterPro" id="IPR023210">
    <property type="entry name" value="NADP_OxRdtase_dom"/>
</dbReference>
<comment type="caution">
    <text evidence="2">The sequence shown here is derived from an EMBL/GenBank/DDBJ whole genome shotgun (WGS) entry which is preliminary data.</text>
</comment>
<dbReference type="PANTHER" id="PTHR42686:SF1">
    <property type="entry name" value="GH17980P-RELATED"/>
    <property type="match status" value="1"/>
</dbReference>
<dbReference type="PANTHER" id="PTHR42686">
    <property type="entry name" value="GH17980P-RELATED"/>
    <property type="match status" value="1"/>
</dbReference>
<dbReference type="Gene3D" id="3.20.20.100">
    <property type="entry name" value="NADP-dependent oxidoreductase domain"/>
    <property type="match status" value="1"/>
</dbReference>
<name>A0A4R5D8S8_9ACTN</name>
<dbReference type="InParanoid" id="A0A4R5D8S8"/>
<dbReference type="OrthoDB" id="9768851at2"/>
<dbReference type="EMBL" id="SMKZ01000016">
    <property type="protein sequence ID" value="TDE09906.1"/>
    <property type="molecule type" value="Genomic_DNA"/>
</dbReference>
<proteinExistence type="predicted"/>
<dbReference type="GO" id="GO:0016491">
    <property type="term" value="F:oxidoreductase activity"/>
    <property type="evidence" value="ECO:0007669"/>
    <property type="project" value="InterPro"/>
</dbReference>
<organism evidence="2 3">
    <name type="scientific">Jiangella asiatica</name>
    <dbReference type="NCBI Taxonomy" id="2530372"/>
    <lineage>
        <taxon>Bacteria</taxon>
        <taxon>Bacillati</taxon>
        <taxon>Actinomycetota</taxon>
        <taxon>Actinomycetes</taxon>
        <taxon>Jiangellales</taxon>
        <taxon>Jiangellaceae</taxon>
        <taxon>Jiangella</taxon>
    </lineage>
</organism>
<dbReference type="SUPFAM" id="SSF51430">
    <property type="entry name" value="NAD(P)-linked oxidoreductase"/>
    <property type="match status" value="1"/>
</dbReference>
<evidence type="ECO:0000313" key="3">
    <source>
        <dbReference type="Proteomes" id="UP000294739"/>
    </source>
</evidence>
<dbReference type="RefSeq" id="WP_131895132.1">
    <property type="nucleotide sequence ID" value="NZ_SMKZ01000016.1"/>
</dbReference>
<accession>A0A4R5D8S8</accession>
<dbReference type="InterPro" id="IPR020471">
    <property type="entry name" value="AKR"/>
</dbReference>
<evidence type="ECO:0000259" key="1">
    <source>
        <dbReference type="Pfam" id="PF00248"/>
    </source>
</evidence>
<dbReference type="CDD" id="cd19152">
    <property type="entry name" value="AKR_AKR15A"/>
    <property type="match status" value="1"/>
</dbReference>
<dbReference type="AlphaFoldDB" id="A0A4R5D8S8"/>
<sequence length="330" mass="35174">MNPFERVPIGTTDVRVARFGLGTGPLGGWPAALPREVGVATVRRAWDAGIRYFDTAPLYGHGLSEGYVGAALAGEDRSAFTLSTKVGRVLVPGIDPESLFAGTPPVHAEFDFSAAAVERSLAGSRDRLGFDRVDIALVHDPDDHHDQVLAETYPLLDRLRADGVIGAVGLGMTRAEPLLRFATEASFDCMLLAGRYTLLEQDSLPLLEVALRRRISIVAAGVFNGGLLVAPGPDSTYDYAPAPAAVVARARRLDAVCARFGVPLRAAAIRFPYAHPAVACVVVGARSPAEVDDNLRLLRTPIPAELWSTLKDEGLLHPDAPVPDTEEVTS</sequence>
<dbReference type="InterPro" id="IPR036812">
    <property type="entry name" value="NAD(P)_OxRdtase_dom_sf"/>
</dbReference>
<protein>
    <submittedName>
        <fullName evidence="2">Aldo/keto reductase</fullName>
    </submittedName>
</protein>